<dbReference type="EMBL" id="VIBQ01000089">
    <property type="protein sequence ID" value="KAB8698128.1"/>
    <property type="molecule type" value="Genomic_DNA"/>
</dbReference>
<dbReference type="AlphaFoldDB" id="A0A5N6L3R7"/>
<keyword evidence="3" id="KW-1185">Reference proteome</keyword>
<organism evidence="2 3">
    <name type="scientific">Carpinus fangiana</name>
    <dbReference type="NCBI Taxonomy" id="176857"/>
    <lineage>
        <taxon>Eukaryota</taxon>
        <taxon>Viridiplantae</taxon>
        <taxon>Streptophyta</taxon>
        <taxon>Embryophyta</taxon>
        <taxon>Tracheophyta</taxon>
        <taxon>Spermatophyta</taxon>
        <taxon>Magnoliopsida</taxon>
        <taxon>eudicotyledons</taxon>
        <taxon>Gunneridae</taxon>
        <taxon>Pentapetalae</taxon>
        <taxon>rosids</taxon>
        <taxon>fabids</taxon>
        <taxon>Fagales</taxon>
        <taxon>Betulaceae</taxon>
        <taxon>Carpinus</taxon>
    </lineage>
</organism>
<comment type="caution">
    <text evidence="2">The sequence shown here is derived from an EMBL/GenBank/DDBJ whole genome shotgun (WGS) entry which is preliminary data.</text>
</comment>
<reference evidence="2 3" key="1">
    <citation type="submission" date="2019-06" db="EMBL/GenBank/DDBJ databases">
        <title>A chromosomal-level reference genome of Carpinus fangiana (Coryloideae, Betulaceae).</title>
        <authorList>
            <person name="Yang X."/>
            <person name="Wang Z."/>
            <person name="Zhang L."/>
            <person name="Hao G."/>
            <person name="Liu J."/>
            <person name="Yang Y."/>
        </authorList>
    </citation>
    <scope>NUCLEOTIDE SEQUENCE [LARGE SCALE GENOMIC DNA]</scope>
    <source>
        <strain evidence="2">Cfa_2016G</strain>
        <tissue evidence="2">Leaf</tissue>
    </source>
</reference>
<dbReference type="OrthoDB" id="5335812at2759"/>
<feature type="region of interest" description="Disordered" evidence="1">
    <location>
        <begin position="69"/>
        <end position="88"/>
    </location>
</feature>
<evidence type="ECO:0000256" key="1">
    <source>
        <dbReference type="SAM" id="MobiDB-lite"/>
    </source>
</evidence>
<feature type="region of interest" description="Disordered" evidence="1">
    <location>
        <begin position="1"/>
        <end position="21"/>
    </location>
</feature>
<dbReference type="InterPro" id="IPR053267">
    <property type="entry name" value="Verrucosidin_biosynth-assoc"/>
</dbReference>
<dbReference type="PANTHER" id="PTHR42087:SF1">
    <property type="entry name" value="ILP IS AN APOPTOSIS INHIBITOR"/>
    <property type="match status" value="1"/>
</dbReference>
<dbReference type="Proteomes" id="UP000327013">
    <property type="component" value="Unassembled WGS sequence"/>
</dbReference>
<sequence>MSLPHPSFMSHGQPQPGHPSQHIDAEFDILDWFPAYESCRKFFLDHAQHTYQSRALAAMINIQLPAQWKEPVGSSQPSTPRSPGHAQSRDAAGVSLHIFVRRLVVTGFDKDGVMHGLFGDDWHKGVGPIQQCERRNYLFTAKSVGWAAVKAHYDMRPDQCVPFLRPLQVDGPAELEGAEKGWSDWLYMQDWMLGSRAPSSDIDATDSSHQIALDVDAVVQ</sequence>
<gene>
    <name evidence="2" type="ORF">FH972_026378</name>
</gene>
<name>A0A5N6L3R7_9ROSI</name>
<accession>A0A5N6L3R7</accession>
<dbReference type="PANTHER" id="PTHR42087">
    <property type="entry name" value="ILP IS AN APOPTOSIS INHIBITOR"/>
    <property type="match status" value="1"/>
</dbReference>
<evidence type="ECO:0000313" key="3">
    <source>
        <dbReference type="Proteomes" id="UP000327013"/>
    </source>
</evidence>
<proteinExistence type="predicted"/>
<protein>
    <submittedName>
        <fullName evidence="2">Uncharacterized protein</fullName>
    </submittedName>
</protein>
<evidence type="ECO:0000313" key="2">
    <source>
        <dbReference type="EMBL" id="KAB8698128.1"/>
    </source>
</evidence>